<dbReference type="EMBL" id="CP163443">
    <property type="protein sequence ID" value="XDQ55227.1"/>
    <property type="molecule type" value="Genomic_DNA"/>
</dbReference>
<evidence type="ECO:0000256" key="1">
    <source>
        <dbReference type="SAM" id="MobiDB-lite"/>
    </source>
</evidence>
<feature type="region of interest" description="Disordered" evidence="1">
    <location>
        <begin position="39"/>
        <end position="75"/>
    </location>
</feature>
<sequence length="228" mass="23961">MTASLSHGESTVKRRSLPVAAALAATAALLLTACGGGGDKSSDNDKIAGADQGDTASASPSASPSDSINRPDLTLPGDITETFQGWKTGDATKDAILADAGRAQTAVTYAVVKGDPKSEALSFYQAGTALPGSQDWVKTIVDSGSTFTGAVRYYSPNLEVFDKKSAGLSYCSDESKAFNKNRKTQKIDKTPATNDSYVLYSTRLEKTEKGIWQTTKLVSERGNKTCTP</sequence>
<feature type="compositionally biased region" description="Low complexity" evidence="1">
    <location>
        <begin position="56"/>
        <end position="67"/>
    </location>
</feature>
<reference evidence="2" key="1">
    <citation type="submission" date="2024-07" db="EMBL/GenBank/DDBJ databases">
        <authorList>
            <person name="Yu S.T."/>
        </authorList>
    </citation>
    <scope>NUCLEOTIDE SEQUENCE</scope>
    <source>
        <strain evidence="2">R41</strain>
    </source>
</reference>
<evidence type="ECO:0008006" key="3">
    <source>
        <dbReference type="Google" id="ProtNLM"/>
    </source>
</evidence>
<dbReference type="AlphaFoldDB" id="A0AB39RGH3"/>
<gene>
    <name evidence="2" type="ORF">AB5J53_27995</name>
</gene>
<proteinExistence type="predicted"/>
<name>A0AB39RGH3_9ACTN</name>
<dbReference type="RefSeq" id="WP_369248410.1">
    <property type="nucleotide sequence ID" value="NZ_CP163443.1"/>
</dbReference>
<organism evidence="2">
    <name type="scientific">Streptomyces sp. R41</name>
    <dbReference type="NCBI Taxonomy" id="3238632"/>
    <lineage>
        <taxon>Bacteria</taxon>
        <taxon>Bacillati</taxon>
        <taxon>Actinomycetota</taxon>
        <taxon>Actinomycetes</taxon>
        <taxon>Kitasatosporales</taxon>
        <taxon>Streptomycetaceae</taxon>
        <taxon>Streptomyces</taxon>
    </lineage>
</organism>
<accession>A0AB39RGH3</accession>
<evidence type="ECO:0000313" key="2">
    <source>
        <dbReference type="EMBL" id="XDQ55227.1"/>
    </source>
</evidence>
<protein>
    <recommendedName>
        <fullName evidence="3">Lipoprotein</fullName>
    </recommendedName>
</protein>